<reference evidence="2 3" key="1">
    <citation type="submission" date="2019-07" db="EMBL/GenBank/DDBJ databases">
        <title>Whole genome shotgun sequence of Nocardia ninae NBRC 108245.</title>
        <authorList>
            <person name="Hosoyama A."/>
            <person name="Uohara A."/>
            <person name="Ohji S."/>
            <person name="Ichikawa N."/>
        </authorList>
    </citation>
    <scope>NUCLEOTIDE SEQUENCE [LARGE SCALE GENOMIC DNA]</scope>
    <source>
        <strain evidence="2 3">NBRC 108245</strain>
    </source>
</reference>
<evidence type="ECO:0000313" key="3">
    <source>
        <dbReference type="Proteomes" id="UP000321424"/>
    </source>
</evidence>
<comment type="caution">
    <text evidence="2">The sequence shown here is derived from an EMBL/GenBank/DDBJ whole genome shotgun (WGS) entry which is preliminary data.</text>
</comment>
<proteinExistence type="predicted"/>
<accession>A0A511M6D7</accession>
<feature type="signal peptide" evidence="1">
    <location>
        <begin position="1"/>
        <end position="38"/>
    </location>
</feature>
<protein>
    <submittedName>
        <fullName evidence="2">Uncharacterized protein</fullName>
    </submittedName>
</protein>
<evidence type="ECO:0000256" key="1">
    <source>
        <dbReference type="SAM" id="SignalP"/>
    </source>
</evidence>
<organism evidence="2 3">
    <name type="scientific">Nocardia ninae NBRC 108245</name>
    <dbReference type="NCBI Taxonomy" id="1210091"/>
    <lineage>
        <taxon>Bacteria</taxon>
        <taxon>Bacillati</taxon>
        <taxon>Actinomycetota</taxon>
        <taxon>Actinomycetes</taxon>
        <taxon>Mycobacteriales</taxon>
        <taxon>Nocardiaceae</taxon>
        <taxon>Nocardia</taxon>
    </lineage>
</organism>
<dbReference type="AlphaFoldDB" id="A0A511M6D7"/>
<dbReference type="RefSeq" id="WP_222594923.1">
    <property type="nucleotide sequence ID" value="NZ_BJXA01000001.1"/>
</dbReference>
<keyword evidence="1" id="KW-0732">Signal</keyword>
<dbReference type="EMBL" id="BJXA01000001">
    <property type="protein sequence ID" value="GEM35698.1"/>
    <property type="molecule type" value="Genomic_DNA"/>
</dbReference>
<evidence type="ECO:0000313" key="2">
    <source>
        <dbReference type="EMBL" id="GEM35698.1"/>
    </source>
</evidence>
<sequence>MAERQRWGGQLRLVRPLLGTAAALALVVGGATAFTHHAAPGPAPQWSVNNNPYTVPLPTNHQPNNEIDG</sequence>
<name>A0A511M6D7_9NOCA</name>
<gene>
    <name evidence="2" type="ORF">NN4_02170</name>
</gene>
<dbReference type="Proteomes" id="UP000321424">
    <property type="component" value="Unassembled WGS sequence"/>
</dbReference>
<keyword evidence="3" id="KW-1185">Reference proteome</keyword>
<feature type="chain" id="PRO_5038993364" evidence="1">
    <location>
        <begin position="39"/>
        <end position="69"/>
    </location>
</feature>